<dbReference type="InterPro" id="IPR006694">
    <property type="entry name" value="Fatty_acid_hydroxylase"/>
</dbReference>
<keyword evidence="3 5" id="KW-1133">Transmembrane helix</keyword>
<dbReference type="EMBL" id="MPUH01000543">
    <property type="protein sequence ID" value="OMJ78023.1"/>
    <property type="molecule type" value="Genomic_DNA"/>
</dbReference>
<gene>
    <name evidence="7" type="ORF">SteCoe_22265</name>
</gene>
<reference evidence="7 8" key="1">
    <citation type="submission" date="2016-11" db="EMBL/GenBank/DDBJ databases">
        <title>The macronuclear genome of Stentor coeruleus: a giant cell with tiny introns.</title>
        <authorList>
            <person name="Slabodnick M."/>
            <person name="Ruby J.G."/>
            <person name="Reiff S.B."/>
            <person name="Swart E.C."/>
            <person name="Gosai S."/>
            <person name="Prabakaran S."/>
            <person name="Witkowska E."/>
            <person name="Larue G.E."/>
            <person name="Fisher S."/>
            <person name="Freeman R.M."/>
            <person name="Gunawardena J."/>
            <person name="Chu W."/>
            <person name="Stover N.A."/>
            <person name="Gregory B.D."/>
            <person name="Nowacki M."/>
            <person name="Derisi J."/>
            <person name="Roy S.W."/>
            <person name="Marshall W.F."/>
            <person name="Sood P."/>
        </authorList>
    </citation>
    <scope>NUCLEOTIDE SEQUENCE [LARGE SCALE GENOMIC DNA]</scope>
    <source>
        <strain evidence="7">WM001</strain>
    </source>
</reference>
<dbReference type="AlphaFoldDB" id="A0A1R2BMG9"/>
<evidence type="ECO:0000256" key="1">
    <source>
        <dbReference type="ARBA" id="ARBA00004370"/>
    </source>
</evidence>
<dbReference type="GO" id="GO:0008610">
    <property type="term" value="P:lipid biosynthetic process"/>
    <property type="evidence" value="ECO:0007669"/>
    <property type="project" value="InterPro"/>
</dbReference>
<evidence type="ECO:0000256" key="2">
    <source>
        <dbReference type="ARBA" id="ARBA00022692"/>
    </source>
</evidence>
<evidence type="ECO:0000256" key="3">
    <source>
        <dbReference type="ARBA" id="ARBA00022989"/>
    </source>
</evidence>
<evidence type="ECO:0000256" key="5">
    <source>
        <dbReference type="SAM" id="Phobius"/>
    </source>
</evidence>
<sequence>MQTLTWNFIIIIPVVEYFITLIGIIQVRQDNEAPEYLEIFWQIVFCMITEEIWSYFAHRLFHTPMLYKIHKKHHEYTASIGYSAEYAHPIEFIFVNFMAAGTGPIFLGSKMHIVTFMIWISYRVGDTIDQHSGYDFPWNAYSVFPFATSAAYHDFHHTSNTGNYSSQFVVLDYLLGTDSMKNKTVRKKNN</sequence>
<dbReference type="InterPro" id="IPR050307">
    <property type="entry name" value="Sterol_Desaturase_Related"/>
</dbReference>
<dbReference type="Pfam" id="PF04116">
    <property type="entry name" value="FA_hydroxylase"/>
    <property type="match status" value="1"/>
</dbReference>
<organism evidence="7 8">
    <name type="scientific">Stentor coeruleus</name>
    <dbReference type="NCBI Taxonomy" id="5963"/>
    <lineage>
        <taxon>Eukaryota</taxon>
        <taxon>Sar</taxon>
        <taxon>Alveolata</taxon>
        <taxon>Ciliophora</taxon>
        <taxon>Postciliodesmatophora</taxon>
        <taxon>Heterotrichea</taxon>
        <taxon>Heterotrichida</taxon>
        <taxon>Stentoridae</taxon>
        <taxon>Stentor</taxon>
    </lineage>
</organism>
<evidence type="ECO:0000313" key="8">
    <source>
        <dbReference type="Proteomes" id="UP000187209"/>
    </source>
</evidence>
<accession>A0A1R2BMG9</accession>
<keyword evidence="2 5" id="KW-0812">Transmembrane</keyword>
<evidence type="ECO:0000259" key="6">
    <source>
        <dbReference type="Pfam" id="PF04116"/>
    </source>
</evidence>
<comment type="subcellular location">
    <subcellularLocation>
        <location evidence="1">Membrane</location>
    </subcellularLocation>
</comment>
<dbReference type="GO" id="GO:0016491">
    <property type="term" value="F:oxidoreductase activity"/>
    <property type="evidence" value="ECO:0007669"/>
    <property type="project" value="InterPro"/>
</dbReference>
<evidence type="ECO:0000313" key="7">
    <source>
        <dbReference type="EMBL" id="OMJ78023.1"/>
    </source>
</evidence>
<feature type="domain" description="Fatty acid hydroxylase" evidence="6">
    <location>
        <begin position="44"/>
        <end position="177"/>
    </location>
</feature>
<keyword evidence="8" id="KW-1185">Reference proteome</keyword>
<dbReference type="Proteomes" id="UP000187209">
    <property type="component" value="Unassembled WGS sequence"/>
</dbReference>
<dbReference type="PANTHER" id="PTHR11863">
    <property type="entry name" value="STEROL DESATURASE"/>
    <property type="match status" value="1"/>
</dbReference>
<dbReference type="GO" id="GO:0005506">
    <property type="term" value="F:iron ion binding"/>
    <property type="evidence" value="ECO:0007669"/>
    <property type="project" value="InterPro"/>
</dbReference>
<dbReference type="OrthoDB" id="421628at2759"/>
<comment type="caution">
    <text evidence="7">The sequence shown here is derived from an EMBL/GenBank/DDBJ whole genome shotgun (WGS) entry which is preliminary data.</text>
</comment>
<name>A0A1R2BMG9_9CILI</name>
<proteinExistence type="predicted"/>
<feature type="transmembrane region" description="Helical" evidence="5">
    <location>
        <begin position="39"/>
        <end position="56"/>
    </location>
</feature>
<keyword evidence="4 5" id="KW-0472">Membrane</keyword>
<dbReference type="GO" id="GO:0016020">
    <property type="term" value="C:membrane"/>
    <property type="evidence" value="ECO:0007669"/>
    <property type="project" value="UniProtKB-SubCell"/>
</dbReference>
<protein>
    <recommendedName>
        <fullName evidence="6">Fatty acid hydroxylase domain-containing protein</fullName>
    </recommendedName>
</protein>
<evidence type="ECO:0000256" key="4">
    <source>
        <dbReference type="ARBA" id="ARBA00023136"/>
    </source>
</evidence>
<feature type="transmembrane region" description="Helical" evidence="5">
    <location>
        <begin position="6"/>
        <end position="27"/>
    </location>
</feature>